<proteinExistence type="predicted"/>
<reference evidence="1" key="1">
    <citation type="submission" date="2020-07" db="EMBL/GenBank/DDBJ databases">
        <title>Highly diverse flavobacterial phages as mortality factor during North Sea spring blooms.</title>
        <authorList>
            <person name="Bartlau N."/>
            <person name="Wichels A."/>
            <person name="Krohne G."/>
            <person name="Adriaenssens E.M."/>
            <person name="Heins A."/>
            <person name="Fuchs B.M."/>
            <person name="Amann R."/>
            <person name="Moraru C."/>
        </authorList>
    </citation>
    <scope>NUCLEOTIDE SEQUENCE</scope>
</reference>
<organism evidence="1 2">
    <name type="scientific">Winogradskyella phage Peternella_1</name>
    <dbReference type="NCBI Taxonomy" id="2745699"/>
    <lineage>
        <taxon>Viruses</taxon>
        <taxon>Duplodnaviria</taxon>
        <taxon>Heunggongvirae</taxon>
        <taxon>Uroviricota</taxon>
        <taxon>Caudoviricetes</taxon>
        <taxon>Winoviridae</taxon>
        <taxon>Peternellavirus</taxon>
        <taxon>Peternellavirus peternella</taxon>
    </lineage>
</organism>
<dbReference type="Proteomes" id="UP000693777">
    <property type="component" value="Segment"/>
</dbReference>
<keyword evidence="2" id="KW-1185">Reference proteome</keyword>
<evidence type="ECO:0000313" key="1">
    <source>
        <dbReference type="EMBL" id="QQV91544.1"/>
    </source>
</evidence>
<protein>
    <submittedName>
        <fullName evidence="1">Uncharacterized protein</fullName>
    </submittedName>
</protein>
<dbReference type="EMBL" id="MT732475">
    <property type="protein sequence ID" value="QQV91544.1"/>
    <property type="molecule type" value="Genomic_DNA"/>
</dbReference>
<evidence type="ECO:0000313" key="2">
    <source>
        <dbReference type="Proteomes" id="UP000693777"/>
    </source>
</evidence>
<gene>
    <name evidence="1" type="ORF">Peternella1_8</name>
</gene>
<sequence length="100" mass="11213">MCSIKNIEVVDPKIINPKQNTMSTIAHNLSESLKALFPEIRPFITIDDDGNIEAAEVFVKHNVSGNDCQTLTEISEDYELFYQIKSTGATHGLVIEFNKQ</sequence>
<name>A0A8E4ZGK2_9CAUD</name>
<accession>A0A8E4ZGK2</accession>